<evidence type="ECO:0000256" key="5">
    <source>
        <dbReference type="ARBA" id="ARBA00022723"/>
    </source>
</evidence>
<evidence type="ECO:0000256" key="3">
    <source>
        <dbReference type="ARBA" id="ARBA00022519"/>
    </source>
</evidence>
<dbReference type="GO" id="GO:0005737">
    <property type="term" value="C:cytoplasm"/>
    <property type="evidence" value="ECO:0007669"/>
    <property type="project" value="InterPro"/>
</dbReference>
<comment type="cofactor">
    <cofactor evidence="10">
        <name>Mn(2+)</name>
        <dbReference type="ChEBI" id="CHEBI:29035"/>
    </cofactor>
    <text evidence="10">Binds 2 Mn(2+) ions per subunit in a binuclear metal center.</text>
</comment>
<feature type="binding site" evidence="10">
    <location>
        <position position="41"/>
    </location>
    <ligand>
        <name>Mn(2+)</name>
        <dbReference type="ChEBI" id="CHEBI:29035"/>
        <label>2</label>
    </ligand>
</feature>
<gene>
    <name evidence="10" type="primary">lpxH</name>
    <name evidence="12" type="ORF">EDC91_102156</name>
</gene>
<feature type="binding site" evidence="10">
    <location>
        <position position="163"/>
    </location>
    <ligand>
        <name>substrate</name>
    </ligand>
</feature>
<feature type="binding site" evidence="10">
    <location>
        <position position="10"/>
    </location>
    <ligand>
        <name>Mn(2+)</name>
        <dbReference type="ChEBI" id="CHEBI:29035"/>
        <label>1</label>
    </ligand>
</feature>
<feature type="binding site" evidence="10">
    <location>
        <position position="196"/>
    </location>
    <ligand>
        <name>Mn(2+)</name>
        <dbReference type="ChEBI" id="CHEBI:29035"/>
        <label>1</label>
    </ligand>
</feature>
<dbReference type="EC" id="3.6.1.54" evidence="10"/>
<feature type="binding site" evidence="10">
    <location>
        <position position="159"/>
    </location>
    <ligand>
        <name>substrate</name>
    </ligand>
</feature>
<keyword evidence="8 10" id="KW-0472">Membrane</keyword>
<dbReference type="HAMAP" id="MF_00575">
    <property type="entry name" value="LpxH"/>
    <property type="match status" value="1"/>
</dbReference>
<dbReference type="InterPro" id="IPR010138">
    <property type="entry name" value="UDP-diacylglucosamine_Hdrlase"/>
</dbReference>
<keyword evidence="9 10" id="KW-0464">Manganese</keyword>
<comment type="function">
    <text evidence="10">Hydrolyzes the pyrophosphate bond of UDP-2,3-diacylglucosamine to yield 2,3-diacylglucosamine 1-phosphate (lipid X) and UMP by catalyzing the attack of water at the alpha-P atom. Involved in the biosynthesis of lipid A, a phosphorylated glycolipid that anchors the lipopolysaccharide to the outer membrane of the cell.</text>
</comment>
<feature type="binding site" evidence="10">
    <location>
        <position position="113"/>
    </location>
    <ligand>
        <name>Mn(2+)</name>
        <dbReference type="ChEBI" id="CHEBI:29035"/>
        <label>2</label>
    </ligand>
</feature>
<evidence type="ECO:0000256" key="6">
    <source>
        <dbReference type="ARBA" id="ARBA00022801"/>
    </source>
</evidence>
<dbReference type="UniPathway" id="UPA00359">
    <property type="reaction ID" value="UER00480"/>
</dbReference>
<organism evidence="12 13">
    <name type="scientific">Shewanella fodinae</name>
    <dbReference type="NCBI Taxonomy" id="552357"/>
    <lineage>
        <taxon>Bacteria</taxon>
        <taxon>Pseudomonadati</taxon>
        <taxon>Pseudomonadota</taxon>
        <taxon>Gammaproteobacteria</taxon>
        <taxon>Alteromonadales</taxon>
        <taxon>Shewanellaceae</taxon>
        <taxon>Shewanella</taxon>
    </lineage>
</organism>
<dbReference type="GO" id="GO:0008758">
    <property type="term" value="F:UDP-2,3-diacylglucosamine hydrolase activity"/>
    <property type="evidence" value="ECO:0007669"/>
    <property type="project" value="UniProtKB-UniRule"/>
</dbReference>
<dbReference type="SUPFAM" id="SSF56300">
    <property type="entry name" value="Metallo-dependent phosphatases"/>
    <property type="match status" value="1"/>
</dbReference>
<feature type="binding site" evidence="10">
    <location>
        <position position="194"/>
    </location>
    <ligand>
        <name>Mn(2+)</name>
        <dbReference type="ChEBI" id="CHEBI:29035"/>
        <label>2</label>
    </ligand>
</feature>
<feature type="binding site" evidence="10">
    <location>
        <position position="8"/>
    </location>
    <ligand>
        <name>Mn(2+)</name>
        <dbReference type="ChEBI" id="CHEBI:29035"/>
        <label>1</label>
    </ligand>
</feature>
<protein>
    <recommendedName>
        <fullName evidence="10">UDP-2,3-diacylglucosamine hydrolase</fullName>
        <ecNumber evidence="10">3.6.1.54</ecNumber>
    </recommendedName>
    <alternativeName>
        <fullName evidence="10">UDP-2,3-diacylglucosamine diphosphatase</fullName>
    </alternativeName>
</protein>
<dbReference type="Proteomes" id="UP000294832">
    <property type="component" value="Unassembled WGS sequence"/>
</dbReference>
<evidence type="ECO:0000256" key="4">
    <source>
        <dbReference type="ARBA" id="ARBA00022556"/>
    </source>
</evidence>
<evidence type="ECO:0000256" key="8">
    <source>
        <dbReference type="ARBA" id="ARBA00023136"/>
    </source>
</evidence>
<keyword evidence="6 10" id="KW-0378">Hydrolase</keyword>
<dbReference type="GO" id="GO:0030145">
    <property type="term" value="F:manganese ion binding"/>
    <property type="evidence" value="ECO:0007669"/>
    <property type="project" value="UniProtKB-UniRule"/>
</dbReference>
<dbReference type="NCBIfam" id="NF003743">
    <property type="entry name" value="PRK05340.1"/>
    <property type="match status" value="1"/>
</dbReference>
<dbReference type="RefSeq" id="WP_133037664.1">
    <property type="nucleotide sequence ID" value="NZ_SLWF01000002.1"/>
</dbReference>
<dbReference type="InterPro" id="IPR029052">
    <property type="entry name" value="Metallo-depent_PP-like"/>
</dbReference>
<dbReference type="Gene3D" id="3.60.21.10">
    <property type="match status" value="1"/>
</dbReference>
<feature type="binding site" evidence="10">
    <location>
        <begin position="78"/>
        <end position="79"/>
    </location>
    <ligand>
        <name>substrate</name>
    </ligand>
</feature>
<dbReference type="Pfam" id="PF00149">
    <property type="entry name" value="Metallophos"/>
    <property type="match status" value="1"/>
</dbReference>
<feature type="domain" description="Calcineurin-like phosphoesterase" evidence="11">
    <location>
        <begin position="1"/>
        <end position="198"/>
    </location>
</feature>
<dbReference type="PANTHER" id="PTHR34990">
    <property type="entry name" value="UDP-2,3-DIACYLGLUCOSAMINE HYDROLASE-RELATED"/>
    <property type="match status" value="1"/>
</dbReference>
<reference evidence="12 13" key="1">
    <citation type="submission" date="2019-03" db="EMBL/GenBank/DDBJ databases">
        <title>Freshwater and sediment microbial communities from various areas in North America, analyzing microbe dynamics in response to fracking.</title>
        <authorList>
            <person name="Lamendella R."/>
        </authorList>
    </citation>
    <scope>NUCLEOTIDE SEQUENCE [LARGE SCALE GENOMIC DNA]</scope>
    <source>
        <strain evidence="12 13">74A</strain>
    </source>
</reference>
<evidence type="ECO:0000259" key="11">
    <source>
        <dbReference type="Pfam" id="PF00149"/>
    </source>
</evidence>
<comment type="subcellular location">
    <subcellularLocation>
        <location evidence="10">Cell inner membrane</location>
        <topology evidence="10">Peripheral membrane protein</topology>
        <orientation evidence="10">Cytoplasmic side</orientation>
    </subcellularLocation>
</comment>
<dbReference type="InterPro" id="IPR043461">
    <property type="entry name" value="LpxH-like"/>
</dbReference>
<evidence type="ECO:0000256" key="1">
    <source>
        <dbReference type="ARBA" id="ARBA00022475"/>
    </source>
</evidence>
<feature type="binding site" evidence="10">
    <location>
        <position position="121"/>
    </location>
    <ligand>
        <name>substrate</name>
    </ligand>
</feature>
<dbReference type="OrthoDB" id="9783283at2"/>
<comment type="caution">
    <text evidence="12">The sequence shown here is derived from an EMBL/GenBank/DDBJ whole genome shotgun (WGS) entry which is preliminary data.</text>
</comment>
<feature type="binding site" evidence="10">
    <location>
        <position position="78"/>
    </location>
    <ligand>
        <name>Mn(2+)</name>
        <dbReference type="ChEBI" id="CHEBI:29035"/>
        <label>2</label>
    </ligand>
</feature>
<sequence>MHTLFIGDLHLSADRPDITQAFINFLETQLKETEALYILGDLFEVWVGDDLAEPFAMDIAQHLKALSHQLPIYFIHGNRDFLLGQSYAEQAGLTLLPEIQKLSLYGRETVILHGDSLCTLDDDYQRFRRFRNRPFVQWCYRHLPKPLRLNIAAKLRRNSQQQNRMKPEQIMDVTADEVSNLLAQSNASLLIHGHTHRPAIHELGHGQQRAVVGDWYQQGSVLKVSADAIELNTLPFA</sequence>
<dbReference type="InterPro" id="IPR004843">
    <property type="entry name" value="Calcineurin-like_PHP"/>
</dbReference>
<keyword evidence="3 10" id="KW-0997">Cell inner membrane</keyword>
<dbReference type="GO" id="GO:0019897">
    <property type="term" value="C:extrinsic component of plasma membrane"/>
    <property type="evidence" value="ECO:0007669"/>
    <property type="project" value="UniProtKB-UniRule"/>
</dbReference>
<comment type="pathway">
    <text evidence="10">Glycolipid biosynthesis; lipid IV(A) biosynthesis; lipid IV(A) from (3R)-3-hydroxytetradecanoyl-[acyl-carrier-protein] and UDP-N-acetyl-alpha-D-glucosamine: step 4/6.</text>
</comment>
<keyword evidence="4 10" id="KW-0441">Lipid A biosynthesis</keyword>
<comment type="catalytic activity">
    <reaction evidence="10">
        <text>UDP-2-N,3-O-bis[(3R)-3-hydroxytetradecanoyl]-alpha-D-glucosamine + H2O = 2-N,3-O-bis[(3R)-3-hydroxytetradecanoyl]-alpha-D-glucosaminyl 1-phosphate + UMP + 2 H(+)</text>
        <dbReference type="Rhea" id="RHEA:25213"/>
        <dbReference type="ChEBI" id="CHEBI:15377"/>
        <dbReference type="ChEBI" id="CHEBI:15378"/>
        <dbReference type="ChEBI" id="CHEBI:57865"/>
        <dbReference type="ChEBI" id="CHEBI:57957"/>
        <dbReference type="ChEBI" id="CHEBI:78847"/>
        <dbReference type="EC" id="3.6.1.54"/>
    </reaction>
</comment>
<dbReference type="NCBIfam" id="TIGR01854">
    <property type="entry name" value="lipid_A_lpxH"/>
    <property type="match status" value="1"/>
</dbReference>
<feature type="binding site" evidence="10">
    <location>
        <position position="166"/>
    </location>
    <ligand>
        <name>substrate</name>
    </ligand>
</feature>
<evidence type="ECO:0000256" key="9">
    <source>
        <dbReference type="ARBA" id="ARBA00023211"/>
    </source>
</evidence>
<keyword evidence="1 10" id="KW-1003">Cell membrane</keyword>
<evidence type="ECO:0000256" key="10">
    <source>
        <dbReference type="HAMAP-Rule" id="MF_00575"/>
    </source>
</evidence>
<dbReference type="AlphaFoldDB" id="A0A4R2FK12"/>
<evidence type="ECO:0000313" key="12">
    <source>
        <dbReference type="EMBL" id="TCN90240.1"/>
    </source>
</evidence>
<comment type="similarity">
    <text evidence="10">Belongs to the LpxH family.</text>
</comment>
<evidence type="ECO:0000313" key="13">
    <source>
        <dbReference type="Proteomes" id="UP000294832"/>
    </source>
</evidence>
<keyword evidence="7 10" id="KW-0443">Lipid metabolism</keyword>
<dbReference type="PANTHER" id="PTHR34990:SF1">
    <property type="entry name" value="UDP-2,3-DIACYLGLUCOSAMINE HYDROLASE"/>
    <property type="match status" value="1"/>
</dbReference>
<dbReference type="CDD" id="cd07398">
    <property type="entry name" value="MPP_YbbF-LpxH"/>
    <property type="match status" value="1"/>
</dbReference>
<dbReference type="EMBL" id="SLWF01000002">
    <property type="protein sequence ID" value="TCN90240.1"/>
    <property type="molecule type" value="Genomic_DNA"/>
</dbReference>
<accession>A0A4R2FK12</accession>
<evidence type="ECO:0000256" key="2">
    <source>
        <dbReference type="ARBA" id="ARBA00022516"/>
    </source>
</evidence>
<feature type="binding site" evidence="10">
    <location>
        <position position="194"/>
    </location>
    <ligand>
        <name>substrate</name>
    </ligand>
</feature>
<keyword evidence="5 10" id="KW-0479">Metal-binding</keyword>
<keyword evidence="2 10" id="KW-0444">Lipid biosynthesis</keyword>
<evidence type="ECO:0000256" key="7">
    <source>
        <dbReference type="ARBA" id="ARBA00023098"/>
    </source>
</evidence>
<name>A0A4R2FK12_9GAMM</name>
<keyword evidence="13" id="KW-1185">Reference proteome</keyword>
<proteinExistence type="inferred from homology"/>
<dbReference type="GO" id="GO:0009245">
    <property type="term" value="P:lipid A biosynthetic process"/>
    <property type="evidence" value="ECO:0007669"/>
    <property type="project" value="UniProtKB-UniRule"/>
</dbReference>
<feature type="binding site" evidence="10">
    <location>
        <position position="41"/>
    </location>
    <ligand>
        <name>Mn(2+)</name>
        <dbReference type="ChEBI" id="CHEBI:29035"/>
        <label>1</label>
    </ligand>
</feature>